<dbReference type="Gene3D" id="1.20.1110.10">
    <property type="entry name" value="Calcium-transporting ATPase, transmembrane domain"/>
    <property type="match status" value="2"/>
</dbReference>
<evidence type="ECO:0000313" key="13">
    <source>
        <dbReference type="EMBL" id="AVM41533.1"/>
    </source>
</evidence>
<feature type="transmembrane region" description="Helical" evidence="11">
    <location>
        <begin position="1096"/>
        <end position="1116"/>
    </location>
</feature>
<dbReference type="Pfam" id="PF00690">
    <property type="entry name" value="Cation_ATPase_N"/>
    <property type="match status" value="1"/>
</dbReference>
<dbReference type="InterPro" id="IPR004014">
    <property type="entry name" value="ATPase_P-typ_cation-transptr_N"/>
</dbReference>
<protein>
    <submittedName>
        <fullName evidence="13">Putative calcium-transporting ATPase 3</fullName>
    </submittedName>
</protein>
<evidence type="ECO:0000256" key="3">
    <source>
        <dbReference type="ARBA" id="ARBA00022692"/>
    </source>
</evidence>
<dbReference type="GO" id="GO:0030007">
    <property type="term" value="P:intracellular potassium ion homeostasis"/>
    <property type="evidence" value="ECO:0007669"/>
    <property type="project" value="TreeGrafter"/>
</dbReference>
<evidence type="ECO:0000256" key="11">
    <source>
        <dbReference type="SAM" id="Phobius"/>
    </source>
</evidence>
<keyword evidence="7 11" id="KW-1133">Transmembrane helix</keyword>
<feature type="transmembrane region" description="Helical" evidence="11">
    <location>
        <begin position="1026"/>
        <end position="1043"/>
    </location>
</feature>
<dbReference type="NCBIfam" id="TIGR01494">
    <property type="entry name" value="ATPase_P-type"/>
    <property type="match status" value="2"/>
</dbReference>
<dbReference type="Pfam" id="PF13246">
    <property type="entry name" value="Cation_ATPase"/>
    <property type="match status" value="1"/>
</dbReference>
<evidence type="ECO:0000256" key="5">
    <source>
        <dbReference type="ARBA" id="ARBA00022840"/>
    </source>
</evidence>
<keyword evidence="4" id="KW-0547">Nucleotide-binding</keyword>
<dbReference type="AlphaFoldDB" id="A0A2P1G1H8"/>
<feature type="coiled-coil region" evidence="9">
    <location>
        <begin position="56"/>
        <end position="83"/>
    </location>
</feature>
<dbReference type="GO" id="GO:0036376">
    <property type="term" value="P:sodium ion export across plasma membrane"/>
    <property type="evidence" value="ECO:0007669"/>
    <property type="project" value="TreeGrafter"/>
</dbReference>
<dbReference type="PRINTS" id="PR00119">
    <property type="entry name" value="CATATPASE"/>
</dbReference>
<feature type="transmembrane region" description="Helical" evidence="11">
    <location>
        <begin position="177"/>
        <end position="195"/>
    </location>
</feature>
<dbReference type="GO" id="GO:1990573">
    <property type="term" value="P:potassium ion import across plasma membrane"/>
    <property type="evidence" value="ECO:0007669"/>
    <property type="project" value="TreeGrafter"/>
</dbReference>
<dbReference type="InterPro" id="IPR044492">
    <property type="entry name" value="P_typ_ATPase_HD_dom"/>
</dbReference>
<evidence type="ECO:0000259" key="12">
    <source>
        <dbReference type="SMART" id="SM00831"/>
    </source>
</evidence>
<dbReference type="InterPro" id="IPR023214">
    <property type="entry name" value="HAD_sf"/>
</dbReference>
<keyword evidence="5" id="KW-0067">ATP-binding</keyword>
<dbReference type="SUPFAM" id="SSF81665">
    <property type="entry name" value="Calcium ATPase, transmembrane domain M"/>
    <property type="match status" value="2"/>
</dbReference>
<dbReference type="GO" id="GO:0005391">
    <property type="term" value="F:P-type sodium:potassium-exchanging transporter activity"/>
    <property type="evidence" value="ECO:0007669"/>
    <property type="project" value="TreeGrafter"/>
</dbReference>
<dbReference type="Pfam" id="PF00689">
    <property type="entry name" value="Cation_ATPase_C"/>
    <property type="match status" value="1"/>
</dbReference>
<dbReference type="FunFam" id="3.40.1110.10:FF:000061">
    <property type="entry name" value="Potassium-transporting ATPase alpha chain 1"/>
    <property type="match status" value="1"/>
</dbReference>
<dbReference type="Gene3D" id="2.70.150.10">
    <property type="entry name" value="Calcium-transporting ATPase, cytoplasmic transduction domain A"/>
    <property type="match status" value="1"/>
</dbReference>
<dbReference type="InterPro" id="IPR018303">
    <property type="entry name" value="ATPase_P-typ_P_site"/>
</dbReference>
<comment type="subcellular location">
    <subcellularLocation>
        <location evidence="1">Cell membrane</location>
        <topology evidence="1">Multi-pass membrane protein</topology>
    </subcellularLocation>
</comment>
<reference evidence="13" key="1">
    <citation type="submission" date="2018-01" db="EMBL/GenBank/DDBJ databases">
        <title>Hydrogen sulfide participate in the regulation of ganoderic acid biosynthesis induced by heat stress in Ganoderma lucidum.</title>
        <authorList>
            <person name="Tian J.L."/>
        </authorList>
    </citation>
    <scope>NUCLEOTIDE SEQUENCE</scope>
</reference>
<dbReference type="InterPro" id="IPR050510">
    <property type="entry name" value="Cation_transp_ATPase_P-type"/>
</dbReference>
<dbReference type="InterPro" id="IPR006068">
    <property type="entry name" value="ATPase_P-typ_cation-transptr_C"/>
</dbReference>
<dbReference type="Gene3D" id="3.40.1110.10">
    <property type="entry name" value="Calcium-transporting ATPase, cytoplasmic domain N"/>
    <property type="match status" value="1"/>
</dbReference>
<feature type="transmembrane region" description="Helical" evidence="11">
    <location>
        <begin position="950"/>
        <end position="972"/>
    </location>
</feature>
<evidence type="ECO:0000256" key="9">
    <source>
        <dbReference type="SAM" id="Coils"/>
    </source>
</evidence>
<feature type="transmembrane region" description="Helical" evidence="11">
    <location>
        <begin position="339"/>
        <end position="359"/>
    </location>
</feature>
<sequence length="1147" mass="126625">MDPADKVEKAAHEDEVATTTRAVAFPDAGADIQEKAIHGARPKGVEMKREMTKEDKELADAGYEELNQEKAQANANAKIDNVDINEHMLSFKDLQAELDTTFDAKDPGLSPGLTGDDAKTRLSRDGPNVLTPPKKKSALRKYYDCLMTMFNILLIIAGILEYILLGVDFKDNFPNTYLGGILIGVAFLNALIEFYQLQKSEAILASFLAMIPPSCHVVRDGSLITLPAADLVKGDLVLVRSGDKTPADLVLFASSDLKVDNSSLTGESEPQERFARPGGVQQRAVEADNLIFNSTLIVNGEGWGVVVRTGDHTLIGQIAALTGNETGKKSPLAVEIGRFVMVVSAIAIVFAVVFFIVGITTVYKGKGEQTVTFAVSILVAFVPEGLPSVVTLLVWLPRMFWLRISRALRLLLTLLATDKTGTLTRNQMTVTNLWSGLRMFSAFQSNNDSDSTETFAIGSPGMQEMVDIAALNSHVKFDKTDIPFEQRKILGDATETGLIRFAGKHISNYDEYQKQFPKVFEIPFNSSNKWALVILDKPHKTGVLTAYIKGAPERVLAKCSTYLKDGKEIPITDDFKAAYDEAYDYMASRGHRVIACAQKLLPGDAYDRDYEFSKNDGNYPSTDYTFCGLISLEDPPKHGVREAIGTLRLAGIKVMMVTGDHPKTAEAIARKINLILGDTKESLSKNTSRPIEEIYDDEVDAVVIHGDDIDSLQGWQWDQIFAKNEIVFARTSPQHKLEIVKRAQALGHIVGVTGDGVNDSPALKKADLGIAMNISGSDVSKEAANMILLDDNFASTVKGVMEGRQIFVNLKRSIQYTISHSTPEVFPQLLYVVVPIPLPLSAILILVIDLGFELFVALSFAWDKPETKDGLMRMAPRKPVNDRSISSLKRRALQRTKTLRRDPETHEIIRPSKFSEIMTSVKAPFTRQYWEDAFEGSDDETLVDGKLLSYAYLEAGMIEFAGALAAYFVVFFKNGFTPGDLRRAQTALNASPPITYFAKDSPDFTNSRGEVIPGWKQVDALGQAQSIVYLSIFIIQCFNVFAVKAKLRFPFGKAIVGNMYNFAGILGGACLGMFIIYTPPLHVVFGGSFHLSPLYWLIPVAFGVLLLVWASIRVLLMRKSIEQSRVKDIKGLMMFPTMRTMSMRSKH</sequence>
<dbReference type="PRINTS" id="PR00121">
    <property type="entry name" value="NAKATPASE"/>
</dbReference>
<dbReference type="Gene3D" id="3.40.50.1000">
    <property type="entry name" value="HAD superfamily/HAD-like"/>
    <property type="match status" value="1"/>
</dbReference>
<feature type="transmembrane region" description="Helical" evidence="11">
    <location>
        <begin position="840"/>
        <end position="862"/>
    </location>
</feature>
<organism evidence="13">
    <name type="scientific">Ganoderma lucidum</name>
    <name type="common">Ling zhi medicinal fungus</name>
    <name type="synonym">Bracket fungus</name>
    <dbReference type="NCBI Taxonomy" id="5315"/>
    <lineage>
        <taxon>Eukaryota</taxon>
        <taxon>Fungi</taxon>
        <taxon>Dikarya</taxon>
        <taxon>Basidiomycota</taxon>
        <taxon>Agaricomycotina</taxon>
        <taxon>Agaricomycetes</taxon>
        <taxon>Polyporales</taxon>
        <taxon>Polyporaceae</taxon>
        <taxon>Ganoderma</taxon>
    </lineage>
</organism>
<proteinExistence type="evidence at transcript level"/>
<evidence type="ECO:0000256" key="2">
    <source>
        <dbReference type="ARBA" id="ARBA00022475"/>
    </source>
</evidence>
<keyword evidence="9" id="KW-0175">Coiled coil</keyword>
<dbReference type="GO" id="GO:1902600">
    <property type="term" value="P:proton transmembrane transport"/>
    <property type="evidence" value="ECO:0007669"/>
    <property type="project" value="TreeGrafter"/>
</dbReference>
<dbReference type="EMBL" id="MG836516">
    <property type="protein sequence ID" value="AVM41533.1"/>
    <property type="molecule type" value="mRNA"/>
</dbReference>
<dbReference type="InterPro" id="IPR059000">
    <property type="entry name" value="ATPase_P-type_domA"/>
</dbReference>
<keyword evidence="3 11" id="KW-0812">Transmembrane</keyword>
<dbReference type="SFLD" id="SFLDG00002">
    <property type="entry name" value="C1.7:_P-type_atpase_like"/>
    <property type="match status" value="1"/>
</dbReference>
<feature type="domain" description="Cation-transporting P-type ATPase N-terminal" evidence="12">
    <location>
        <begin position="85"/>
        <end position="166"/>
    </location>
</feature>
<dbReference type="GO" id="GO:0005524">
    <property type="term" value="F:ATP binding"/>
    <property type="evidence" value="ECO:0007669"/>
    <property type="project" value="UniProtKB-KW"/>
</dbReference>
<dbReference type="SUPFAM" id="SSF81653">
    <property type="entry name" value="Calcium ATPase, transduction domain A"/>
    <property type="match status" value="1"/>
</dbReference>
<evidence type="ECO:0000256" key="10">
    <source>
        <dbReference type="SAM" id="MobiDB-lite"/>
    </source>
</evidence>
<dbReference type="FunFam" id="3.40.50.1000:FF:000083">
    <property type="entry name" value="Sodium/potassium-transporting ATPase subunit alpha"/>
    <property type="match status" value="1"/>
</dbReference>
<keyword evidence="2" id="KW-1003">Cell membrane</keyword>
<accession>A0A2P1G1H8</accession>
<dbReference type="InterPro" id="IPR023298">
    <property type="entry name" value="ATPase_P-typ_TM_dom_sf"/>
</dbReference>
<feature type="region of interest" description="Disordered" evidence="10">
    <location>
        <begin position="102"/>
        <end position="130"/>
    </location>
</feature>
<feature type="transmembrane region" description="Helical" evidence="11">
    <location>
        <begin position="142"/>
        <end position="165"/>
    </location>
</feature>
<evidence type="ECO:0000256" key="6">
    <source>
        <dbReference type="ARBA" id="ARBA00022967"/>
    </source>
</evidence>
<keyword evidence="6" id="KW-1278">Translocase</keyword>
<dbReference type="SFLD" id="SFLDS00003">
    <property type="entry name" value="Haloacid_Dehalogenase"/>
    <property type="match status" value="1"/>
</dbReference>
<dbReference type="SUPFAM" id="SSF56784">
    <property type="entry name" value="HAD-like"/>
    <property type="match status" value="1"/>
</dbReference>
<dbReference type="PROSITE" id="PS00154">
    <property type="entry name" value="ATPASE_E1_E2"/>
    <property type="match status" value="1"/>
</dbReference>
<evidence type="ECO:0000256" key="7">
    <source>
        <dbReference type="ARBA" id="ARBA00022989"/>
    </source>
</evidence>
<feature type="transmembrane region" description="Helical" evidence="11">
    <location>
        <begin position="1055"/>
        <end position="1076"/>
    </location>
</feature>
<dbReference type="GO" id="GO:0005886">
    <property type="term" value="C:plasma membrane"/>
    <property type="evidence" value="ECO:0007669"/>
    <property type="project" value="UniProtKB-SubCell"/>
</dbReference>
<evidence type="ECO:0000256" key="8">
    <source>
        <dbReference type="ARBA" id="ARBA00023136"/>
    </source>
</evidence>
<dbReference type="SUPFAM" id="SSF81660">
    <property type="entry name" value="Metal cation-transporting ATPase, ATP-binding domain N"/>
    <property type="match status" value="1"/>
</dbReference>
<dbReference type="PANTHER" id="PTHR43294:SF21">
    <property type="entry name" value="CATION TRANSPORTING ATPASE"/>
    <property type="match status" value="1"/>
</dbReference>
<dbReference type="SMART" id="SM00831">
    <property type="entry name" value="Cation_ATPase_N"/>
    <property type="match status" value="1"/>
</dbReference>
<dbReference type="Pfam" id="PF00122">
    <property type="entry name" value="E1-E2_ATPase"/>
    <property type="match status" value="1"/>
</dbReference>
<dbReference type="PANTHER" id="PTHR43294">
    <property type="entry name" value="SODIUM/POTASSIUM-TRANSPORTING ATPASE SUBUNIT ALPHA"/>
    <property type="match status" value="1"/>
</dbReference>
<evidence type="ECO:0000256" key="1">
    <source>
        <dbReference type="ARBA" id="ARBA00004651"/>
    </source>
</evidence>
<dbReference type="SFLD" id="SFLDF00027">
    <property type="entry name" value="p-type_atpase"/>
    <property type="match status" value="1"/>
</dbReference>
<dbReference type="InterPro" id="IPR036412">
    <property type="entry name" value="HAD-like_sf"/>
</dbReference>
<evidence type="ECO:0000256" key="4">
    <source>
        <dbReference type="ARBA" id="ARBA00022741"/>
    </source>
</evidence>
<name>A0A2P1G1H8_GANLU</name>
<keyword evidence="8 11" id="KW-0472">Membrane</keyword>
<feature type="transmembrane region" description="Helical" evidence="11">
    <location>
        <begin position="371"/>
        <end position="396"/>
    </location>
</feature>
<dbReference type="InterPro" id="IPR023299">
    <property type="entry name" value="ATPase_P-typ_cyto_dom_N"/>
</dbReference>
<dbReference type="InterPro" id="IPR001757">
    <property type="entry name" value="P_typ_ATPase"/>
</dbReference>
<dbReference type="GO" id="GO:0016887">
    <property type="term" value="F:ATP hydrolysis activity"/>
    <property type="evidence" value="ECO:0007669"/>
    <property type="project" value="InterPro"/>
</dbReference>
<dbReference type="GO" id="GO:0006883">
    <property type="term" value="P:intracellular sodium ion homeostasis"/>
    <property type="evidence" value="ECO:0007669"/>
    <property type="project" value="TreeGrafter"/>
</dbReference>
<dbReference type="InterPro" id="IPR008250">
    <property type="entry name" value="ATPase_P-typ_transduc_dom_A_sf"/>
</dbReference>